<keyword evidence="1" id="KW-0175">Coiled coil</keyword>
<accession>A0A151L9X1</accession>
<dbReference type="AlphaFoldDB" id="A0A151L9X1"/>
<sequence length="520" mass="63495">MGLYNIKRRMDENHKEHHFKYKSPYKFDSNKKKTINISGELKMQTINRIKKKIPSYNKEYVLEKKKYISNSAVPDIFDISTYYANEKRKEKQKRLSILNKNKHNNNNNNKNICSIKKERMLNNKLCKYAHIKNKNKLKYYKYTTNQILFKIKSFNEKKTNHYKHNLDKIHSNNNKTVKNKLNNQTYHSEKKNIISAPVLSNNNIKFEKFNHKSPIKKDNLYNKEKILKQEENVYTCFIPINKKCPKQDEKIYNMDLIKNLKYLDTKMKNYINEQIKYYGENWRQEYIIDLYFFIKKNYHKKDYSSDIFERNKPISYYPYKYKSSQNNEKQKYKMLNKILSTNSCKENKNYLLTEYSLQFLNLVDTYNIIDENCDNIITENNIDQLLNKKQNLIKKLNEFKLDERKYFFPFYQVYTYLKNQQHIFENILKQKKMKYKINHKKITNIQNNDYFHCNELIQIELKIIRFLNNFQQIIKKKHKEKDQNNILPNIKYDETILSNMYKLIKMVNEVTSILKIKLNK</sequence>
<gene>
    <name evidence="2" type="ORF">PGSY75_1413600</name>
</gene>
<evidence type="ECO:0000313" key="3">
    <source>
        <dbReference type="Proteomes" id="UP000076004"/>
    </source>
</evidence>
<reference evidence="2 3" key="1">
    <citation type="journal article" date="2016" name="Nat. Commun.">
        <title>Genomes of cryptic chimpanzee Plasmodium species reveal key evolutionary events leading to human malaria.</title>
        <authorList>
            <person name="Sundararaman S.A."/>
            <person name="Plenderleith L.J."/>
            <person name="Liu W."/>
            <person name="Loy D.E."/>
            <person name="Learn G.H."/>
            <person name="Li Y."/>
            <person name="Shaw K.S."/>
            <person name="Ayouba A."/>
            <person name="Peeters M."/>
            <person name="Speede S."/>
            <person name="Shaw G.M."/>
            <person name="Bushman F.D."/>
            <person name="Brisson D."/>
            <person name="Rayner J.C."/>
            <person name="Sharp P.M."/>
            <person name="Hahn B.H."/>
        </authorList>
    </citation>
    <scope>NUCLEOTIDE SEQUENCE [LARGE SCALE GENOMIC DNA]</scope>
    <source>
        <strain evidence="2 3">SY75</strain>
    </source>
</reference>
<proteinExistence type="predicted"/>
<dbReference type="EMBL" id="LVLB01000015">
    <property type="protein sequence ID" value="KYN95748.1"/>
    <property type="molecule type" value="Genomic_DNA"/>
</dbReference>
<feature type="coiled-coil region" evidence="1">
    <location>
        <begin position="375"/>
        <end position="402"/>
    </location>
</feature>
<protein>
    <submittedName>
        <fullName evidence="2">Uncharacterized protein</fullName>
    </submittedName>
</protein>
<evidence type="ECO:0000256" key="1">
    <source>
        <dbReference type="SAM" id="Coils"/>
    </source>
</evidence>
<dbReference type="VEuPathDB" id="PlasmoDB:PGSY75_1413600"/>
<dbReference type="Proteomes" id="UP000076004">
    <property type="component" value="Chromosome 14"/>
</dbReference>
<name>A0A151L9X1_9APIC</name>
<dbReference type="RefSeq" id="XP_018639214.1">
    <property type="nucleotide sequence ID" value="XM_018787842.1"/>
</dbReference>
<dbReference type="VEuPathDB" id="PlasmoDB:PGABG01_1412000"/>
<evidence type="ECO:0000313" key="2">
    <source>
        <dbReference type="EMBL" id="KYN95748.1"/>
    </source>
</evidence>
<dbReference type="GeneID" id="29778433"/>
<comment type="caution">
    <text evidence="2">The sequence shown here is derived from an EMBL/GenBank/DDBJ whole genome shotgun (WGS) entry which is preliminary data.</text>
</comment>
<dbReference type="KEGG" id="pgab:PGSY75_1413600"/>
<organism evidence="2 3">
    <name type="scientific">Plasmodium gaboni</name>
    <dbReference type="NCBI Taxonomy" id="647221"/>
    <lineage>
        <taxon>Eukaryota</taxon>
        <taxon>Sar</taxon>
        <taxon>Alveolata</taxon>
        <taxon>Apicomplexa</taxon>
        <taxon>Aconoidasida</taxon>
        <taxon>Haemosporida</taxon>
        <taxon>Plasmodiidae</taxon>
        <taxon>Plasmodium</taxon>
        <taxon>Plasmodium (Laverania)</taxon>
    </lineage>
</organism>